<feature type="transmembrane region" description="Helical" evidence="7">
    <location>
        <begin position="176"/>
        <end position="193"/>
    </location>
</feature>
<reference evidence="10 11" key="1">
    <citation type="journal article" date="2023" name="Microbiol. Spectr.">
        <title>Symbiosis of Carpenter Bees with Uncharacterized Lactic Acid Bacteria Showing NAD Auxotrophy.</title>
        <authorList>
            <person name="Kawasaki S."/>
            <person name="Ozawa K."/>
            <person name="Mori T."/>
            <person name="Yamamoto A."/>
            <person name="Ito M."/>
            <person name="Ohkuma M."/>
            <person name="Sakamoto M."/>
            <person name="Matsutani M."/>
        </authorList>
    </citation>
    <scope>NUCLEOTIDE SEQUENCE [LARGE SCALE GENOMIC DNA]</scope>
    <source>
        <strain evidence="10 11">KimC2</strain>
    </source>
</reference>
<dbReference type="AlphaFoldDB" id="A0AAU9CY52"/>
<dbReference type="InterPro" id="IPR024528">
    <property type="entry name" value="ThrE_2"/>
</dbReference>
<feature type="transmembrane region" description="Helical" evidence="7">
    <location>
        <begin position="305"/>
        <end position="327"/>
    </location>
</feature>
<evidence type="ECO:0000256" key="5">
    <source>
        <dbReference type="ARBA" id="ARBA00023136"/>
    </source>
</evidence>
<feature type="transmembrane region" description="Helical" evidence="7">
    <location>
        <begin position="357"/>
        <end position="374"/>
    </location>
</feature>
<evidence type="ECO:0000259" key="9">
    <source>
        <dbReference type="Pfam" id="PF12821"/>
    </source>
</evidence>
<evidence type="ECO:0000256" key="6">
    <source>
        <dbReference type="ARBA" id="ARBA00034125"/>
    </source>
</evidence>
<dbReference type="EMBL" id="AP026801">
    <property type="protein sequence ID" value="BDR56173.1"/>
    <property type="molecule type" value="Genomic_DNA"/>
</dbReference>
<evidence type="ECO:0000256" key="7">
    <source>
        <dbReference type="SAM" id="Phobius"/>
    </source>
</evidence>
<feature type="transmembrane region" description="Helical" evidence="7">
    <location>
        <begin position="386"/>
        <end position="404"/>
    </location>
</feature>
<dbReference type="GO" id="GO:0022857">
    <property type="term" value="F:transmembrane transporter activity"/>
    <property type="evidence" value="ECO:0007669"/>
    <property type="project" value="InterPro"/>
</dbReference>
<evidence type="ECO:0000256" key="1">
    <source>
        <dbReference type="ARBA" id="ARBA00004651"/>
    </source>
</evidence>
<gene>
    <name evidence="10" type="ORF">KIMC2_07350</name>
</gene>
<evidence type="ECO:0000256" key="4">
    <source>
        <dbReference type="ARBA" id="ARBA00022989"/>
    </source>
</evidence>
<dbReference type="Pfam" id="PF06738">
    <property type="entry name" value="ThrE"/>
    <property type="match status" value="1"/>
</dbReference>
<evidence type="ECO:0000313" key="10">
    <source>
        <dbReference type="EMBL" id="BDR56173.1"/>
    </source>
</evidence>
<feature type="transmembrane region" description="Helical" evidence="7">
    <location>
        <begin position="200"/>
        <end position="224"/>
    </location>
</feature>
<accession>A0AAU9CY52</accession>
<comment type="subcellular location">
    <subcellularLocation>
        <location evidence="1">Cell membrane</location>
        <topology evidence="1">Multi-pass membrane protein</topology>
    </subcellularLocation>
</comment>
<feature type="transmembrane region" description="Helical" evidence="7">
    <location>
        <begin position="236"/>
        <end position="258"/>
    </location>
</feature>
<keyword evidence="11" id="KW-1185">Reference proteome</keyword>
<dbReference type="GO" id="GO:0015744">
    <property type="term" value="P:succinate transport"/>
    <property type="evidence" value="ECO:0007669"/>
    <property type="project" value="TreeGrafter"/>
</dbReference>
<dbReference type="InterPro" id="IPR010619">
    <property type="entry name" value="ThrE-like_N"/>
</dbReference>
<evidence type="ECO:0000256" key="3">
    <source>
        <dbReference type="ARBA" id="ARBA00022692"/>
    </source>
</evidence>
<dbReference type="KEGG" id="xak:KIMC2_07350"/>
<dbReference type="GO" id="GO:0005886">
    <property type="term" value="C:plasma membrane"/>
    <property type="evidence" value="ECO:0007669"/>
    <property type="project" value="UniProtKB-SubCell"/>
</dbReference>
<proteinExistence type="inferred from homology"/>
<keyword evidence="3 7" id="KW-0812">Transmembrane</keyword>
<dbReference type="PANTHER" id="PTHR34390">
    <property type="entry name" value="UPF0442 PROTEIN YJJB-RELATED"/>
    <property type="match status" value="1"/>
</dbReference>
<evidence type="ECO:0000256" key="2">
    <source>
        <dbReference type="ARBA" id="ARBA00022475"/>
    </source>
</evidence>
<dbReference type="RefSeq" id="WP_317698044.1">
    <property type="nucleotide sequence ID" value="NZ_AP026801.1"/>
</dbReference>
<keyword evidence="5 7" id="KW-0472">Membrane</keyword>
<name>A0AAU9CY52_9LACO</name>
<feature type="transmembrane region" description="Helical" evidence="7">
    <location>
        <begin position="424"/>
        <end position="442"/>
    </location>
</feature>
<feature type="transmembrane region" description="Helical" evidence="7">
    <location>
        <begin position="334"/>
        <end position="351"/>
    </location>
</feature>
<protein>
    <submittedName>
        <fullName evidence="10">Membrane protein</fullName>
    </submittedName>
</protein>
<feature type="transmembrane region" description="Helical" evidence="7">
    <location>
        <begin position="270"/>
        <end position="293"/>
    </location>
</feature>
<feature type="domain" description="Threonine/Serine exporter ThrE" evidence="9">
    <location>
        <begin position="313"/>
        <end position="440"/>
    </location>
</feature>
<evidence type="ECO:0000313" key="11">
    <source>
        <dbReference type="Proteomes" id="UP001321804"/>
    </source>
</evidence>
<dbReference type="Proteomes" id="UP001321804">
    <property type="component" value="Chromosome"/>
</dbReference>
<comment type="similarity">
    <text evidence="6">Belongs to the ThrE exporter (TC 2.A.79) family.</text>
</comment>
<feature type="transmembrane region" description="Helical" evidence="7">
    <location>
        <begin position="151"/>
        <end position="170"/>
    </location>
</feature>
<dbReference type="PANTHER" id="PTHR34390:SF2">
    <property type="entry name" value="SUCCINATE TRANSPORTER SUBUNIT YJJP-RELATED"/>
    <property type="match status" value="1"/>
</dbReference>
<keyword evidence="4 7" id="KW-1133">Transmembrane helix</keyword>
<evidence type="ECO:0000259" key="8">
    <source>
        <dbReference type="Pfam" id="PF06738"/>
    </source>
</evidence>
<dbReference type="Pfam" id="PF12821">
    <property type="entry name" value="ThrE_2"/>
    <property type="match status" value="1"/>
</dbReference>
<sequence>MTEDFTDNYSKIELSKDHHMQIPWYDLIDDDNDKVITAALKERASIVGRVGIMLLSCGTGAWRVREAMNNIARNLSLTCSADIGLTSISFTCFYKNHSYSEVLTLSKSGVDTDKLDALERFVRNFSENVHQMSTRDIHKELDKIQKMPGNYSAVITGLAAGLACSAFVFLLGGGSIEMVCCFFGAAIGNWIRTKLLQKRLTLIATVALGVASACLVYLLMFHVLEIIFNISGQHEAGYIGAMLFVIPGFPFITSMLDISKQDLRSGLERLVYALMITTVATLVGWLVALTVHLKPANFLPLNLPPFLMLGLRLIASFCGVFGFSIMFNSPYRMAFLSGIIGAIANTLRLEIVDYSKIPPAAAAFIAALFAGLIASGMNHFNGYPRISLTVPSIVIMVPGLYIYRGMYNIGLNNISVGASWMSRAVLIIMMLPLGLFTARVIMDKRWRRND</sequence>
<organism evidence="10 11">
    <name type="scientific">Xylocopilactobacillus apis</name>
    <dbReference type="NCBI Taxonomy" id="2932183"/>
    <lineage>
        <taxon>Bacteria</taxon>
        <taxon>Bacillati</taxon>
        <taxon>Bacillota</taxon>
        <taxon>Bacilli</taxon>
        <taxon>Lactobacillales</taxon>
        <taxon>Lactobacillaceae</taxon>
        <taxon>Xylocopilactobacillus</taxon>
    </lineage>
</organism>
<dbReference type="InterPro" id="IPR050539">
    <property type="entry name" value="ThrE_Dicarb/AminoAcid_Exp"/>
</dbReference>
<feature type="domain" description="Threonine/serine exporter-like N-terminal" evidence="8">
    <location>
        <begin position="46"/>
        <end position="291"/>
    </location>
</feature>
<keyword evidence="2" id="KW-1003">Cell membrane</keyword>